<evidence type="ECO:0000313" key="3">
    <source>
        <dbReference type="EMBL" id="MEN3153372.1"/>
    </source>
</evidence>
<reference evidence="3 4" key="2">
    <citation type="submission" date="2024-05" db="EMBL/GenBank/DDBJ databases">
        <authorList>
            <person name="Zheng X."/>
        </authorList>
    </citation>
    <scope>NUCLEOTIDE SEQUENCE [LARGE SCALE GENOMIC DNA]</scope>
    <source>
        <strain evidence="3 4">C4-10</strain>
    </source>
</reference>
<proteinExistence type="predicted"/>
<dbReference type="PANTHER" id="PTHR43476">
    <property type="entry name" value="3-(3-HYDROXY-PHENYL)PROPIONATE/3-HYDROXYCINNAMIC ACID HYDROXYLASE"/>
    <property type="match status" value="1"/>
</dbReference>
<organism evidence="3 4">
    <name type="scientific">Priestia aryabhattai</name>
    <name type="common">Bacillus aryabhattai</name>
    <dbReference type="NCBI Taxonomy" id="412384"/>
    <lineage>
        <taxon>Bacteria</taxon>
        <taxon>Bacillati</taxon>
        <taxon>Bacillota</taxon>
        <taxon>Bacilli</taxon>
        <taxon>Bacillales</taxon>
        <taxon>Bacillaceae</taxon>
        <taxon>Priestia</taxon>
    </lineage>
</organism>
<dbReference type="InterPro" id="IPR050631">
    <property type="entry name" value="PheA/TfdB_FAD_monoxygenase"/>
</dbReference>
<evidence type="ECO:0000256" key="1">
    <source>
        <dbReference type="ARBA" id="ARBA00023002"/>
    </source>
</evidence>
<reference evidence="3 4" key="1">
    <citation type="submission" date="2024-05" db="EMBL/GenBank/DDBJ databases">
        <title>The mechanism of isolation and screening of efficient mineral weathering bacteria priestia aryabhattai c4-10 with weathered biotite.</title>
        <authorList>
            <person name="Yang S."/>
        </authorList>
    </citation>
    <scope>NUCLEOTIDE SEQUENCE [LARGE SCALE GENOMIC DNA]</scope>
    <source>
        <strain evidence="3 4">C4-10</strain>
    </source>
</reference>
<dbReference type="EMBL" id="JBDIVD010000001">
    <property type="protein sequence ID" value="MEN3153372.1"/>
    <property type="molecule type" value="Genomic_DNA"/>
</dbReference>
<dbReference type="InterPro" id="IPR036188">
    <property type="entry name" value="FAD/NAD-bd_sf"/>
</dbReference>
<dbReference type="Pfam" id="PF01494">
    <property type="entry name" value="FAD_binding_3"/>
    <property type="match status" value="1"/>
</dbReference>
<dbReference type="PRINTS" id="PR00420">
    <property type="entry name" value="RNGMNOXGNASE"/>
</dbReference>
<dbReference type="InterPro" id="IPR002938">
    <property type="entry name" value="FAD-bd"/>
</dbReference>
<protein>
    <submittedName>
        <fullName evidence="3">FAD-dependent monooxygenase</fullName>
    </submittedName>
</protein>
<dbReference type="Gene3D" id="3.50.50.60">
    <property type="entry name" value="FAD/NAD(P)-binding domain"/>
    <property type="match status" value="1"/>
</dbReference>
<dbReference type="GO" id="GO:0004497">
    <property type="term" value="F:monooxygenase activity"/>
    <property type="evidence" value="ECO:0007669"/>
    <property type="project" value="UniProtKB-KW"/>
</dbReference>
<gene>
    <name evidence="3" type="ORF">ABDD91_11030</name>
</gene>
<dbReference type="AlphaFoldDB" id="A0ABD5KVR1"/>
<evidence type="ECO:0000313" key="4">
    <source>
        <dbReference type="Proteomes" id="UP001418804"/>
    </source>
</evidence>
<keyword evidence="3" id="KW-0503">Monooxygenase</keyword>
<dbReference type="Proteomes" id="UP001418804">
    <property type="component" value="Unassembled WGS sequence"/>
</dbReference>
<dbReference type="RefSeq" id="WP_345934371.1">
    <property type="nucleotide sequence ID" value="NZ_JBDIVD010000001.1"/>
</dbReference>
<sequence>MNYQTDVCIIGAGPGGALLAYLLAKQNISTILIERSDKLGKEFRGEHLNEDGEMILKKHHIFEEIESLGLLRMSRVEYWKDGHVFKTIESELGHAGIHVPQQHLLQSIDSRASSHPSYKLMLGTKVTELTQNEKGQYTGIKSQQKGRGEIIVESKIIIGADGRYSTVRKLAHIKNNIHNHGYDLLWAKIPAPEKWEPTIRFTVVNNQQMALFTQTGGFIQIGWNIKKGSYTFLKKQSVQPFLDQLILAFPQLKESMEQNLHSWKDFILLSVYSSHCDTWVKNGLAIIGDAAHTMTPTGAYGMNAAIMDADVLSQILPNLLSQGSLEAGKLKVFENARRKIVEDFQAQQVVTEDSFMEKFTNSLKIEKENITLY</sequence>
<name>A0ABD5KVR1_PRIAR</name>
<evidence type="ECO:0000259" key="2">
    <source>
        <dbReference type="Pfam" id="PF01494"/>
    </source>
</evidence>
<dbReference type="SUPFAM" id="SSF51905">
    <property type="entry name" value="FAD/NAD(P)-binding domain"/>
    <property type="match status" value="1"/>
</dbReference>
<comment type="caution">
    <text evidence="3">The sequence shown here is derived from an EMBL/GenBank/DDBJ whole genome shotgun (WGS) entry which is preliminary data.</text>
</comment>
<keyword evidence="1" id="KW-0560">Oxidoreductase</keyword>
<accession>A0ABD5KVR1</accession>
<dbReference type="PANTHER" id="PTHR43476:SF5">
    <property type="entry name" value="FAD-DEPENDENT MONOOXYGENASE"/>
    <property type="match status" value="1"/>
</dbReference>
<feature type="domain" description="FAD-binding" evidence="2">
    <location>
        <begin position="4"/>
        <end position="343"/>
    </location>
</feature>